<evidence type="ECO:0000313" key="2">
    <source>
        <dbReference type="Proteomes" id="UP000239576"/>
    </source>
</evidence>
<organism evidence="1 2">
    <name type="scientific">Stenomitos frigidus ULC18</name>
    <dbReference type="NCBI Taxonomy" id="2107698"/>
    <lineage>
        <taxon>Bacteria</taxon>
        <taxon>Bacillati</taxon>
        <taxon>Cyanobacteriota</taxon>
        <taxon>Cyanophyceae</taxon>
        <taxon>Leptolyngbyales</taxon>
        <taxon>Leptolyngbyaceae</taxon>
        <taxon>Stenomitos</taxon>
    </lineage>
</organism>
<dbReference type="AlphaFoldDB" id="A0A2T1DYL5"/>
<dbReference type="OrthoDB" id="464309at2"/>
<proteinExistence type="predicted"/>
<keyword evidence="2" id="KW-1185">Reference proteome</keyword>
<comment type="caution">
    <text evidence="1">The sequence shown here is derived from an EMBL/GenBank/DDBJ whole genome shotgun (WGS) entry which is preliminary data.</text>
</comment>
<reference evidence="1 2" key="2">
    <citation type="submission" date="2018-03" db="EMBL/GenBank/DDBJ databases">
        <title>The ancient ancestry and fast evolution of plastids.</title>
        <authorList>
            <person name="Moore K.R."/>
            <person name="Magnabosco C."/>
            <person name="Momper L."/>
            <person name="Gold D.A."/>
            <person name="Bosak T."/>
            <person name="Fournier G.P."/>
        </authorList>
    </citation>
    <scope>NUCLEOTIDE SEQUENCE [LARGE SCALE GENOMIC DNA]</scope>
    <source>
        <strain evidence="1 2">ULC18</strain>
    </source>
</reference>
<gene>
    <name evidence="1" type="ORF">C7B82_23200</name>
</gene>
<sequence length="75" mass="8628">MWLVTIYCSAESWRKEATAFNAIMANYAVKPLSTKKMKDDERRIMTFQVEDVGDAEAFQDECMTLDGFTAQFEAM</sequence>
<reference evidence="2" key="1">
    <citation type="submission" date="2018-02" db="EMBL/GenBank/DDBJ databases">
        <authorList>
            <person name="Moore K."/>
            <person name="Momper L."/>
        </authorList>
    </citation>
    <scope>NUCLEOTIDE SEQUENCE [LARGE SCALE GENOMIC DNA]</scope>
    <source>
        <strain evidence="2">ULC18</strain>
    </source>
</reference>
<dbReference type="Proteomes" id="UP000239576">
    <property type="component" value="Unassembled WGS sequence"/>
</dbReference>
<evidence type="ECO:0000313" key="1">
    <source>
        <dbReference type="EMBL" id="PSB25531.1"/>
    </source>
</evidence>
<name>A0A2T1DYL5_9CYAN</name>
<accession>A0A2T1DYL5</accession>
<dbReference type="EMBL" id="PVWK01000124">
    <property type="protein sequence ID" value="PSB25531.1"/>
    <property type="molecule type" value="Genomic_DNA"/>
</dbReference>
<dbReference type="RefSeq" id="WP_106258987.1">
    <property type="nucleotide sequence ID" value="NZ_CAWNSW010000163.1"/>
</dbReference>
<protein>
    <submittedName>
        <fullName evidence="1">Uncharacterized protein</fullName>
    </submittedName>
</protein>